<dbReference type="SUPFAM" id="SSF55961">
    <property type="entry name" value="Bet v1-like"/>
    <property type="match status" value="1"/>
</dbReference>
<dbReference type="InterPro" id="IPR019587">
    <property type="entry name" value="Polyketide_cyclase/dehydratase"/>
</dbReference>
<sequence>MRISVSSIIAKPTAVLFWLSQDYARRLEWDRYLCEAYLIGGHQTAAVGIKSHCKNRSGSVIESKYISFSPPTHAAVLMTKGPWILSNFGGTWRFKPLQDGKTEVCFIYNFKARPALPGWIIEPLIAVFYRRDMQRRLDAFTKWAQAIE</sequence>
<name>A0A076PVE9_COMTE</name>
<dbReference type="AlphaFoldDB" id="A0A076PVE9"/>
<reference evidence="1 2" key="1">
    <citation type="journal article" date="2014" name="Genome Announc.">
        <title>Complete Genome Sequence of Polychlorinated Biphenyl Degrader Comamonas testosteroni TK102 (NBRC 109938).</title>
        <authorList>
            <person name="Fukuda K."/>
            <person name="Hosoyama A."/>
            <person name="Tsuchikane K."/>
            <person name="Ohji S."/>
            <person name="Yamazoe A."/>
            <person name="Fujita N."/>
            <person name="Shintani M."/>
            <person name="Kimbara K."/>
        </authorList>
    </citation>
    <scope>NUCLEOTIDE SEQUENCE [LARGE SCALE GENOMIC DNA]</scope>
    <source>
        <strain evidence="1">TK102</strain>
    </source>
</reference>
<dbReference type="Gene3D" id="3.30.530.20">
    <property type="match status" value="1"/>
</dbReference>
<evidence type="ECO:0000313" key="2">
    <source>
        <dbReference type="Proteomes" id="UP000028782"/>
    </source>
</evidence>
<protein>
    <submittedName>
        <fullName evidence="1">Oligoketide cyclase</fullName>
    </submittedName>
</protein>
<dbReference type="Pfam" id="PF10604">
    <property type="entry name" value="Polyketide_cyc2"/>
    <property type="match status" value="1"/>
</dbReference>
<evidence type="ECO:0000313" key="1">
    <source>
        <dbReference type="EMBL" id="AIJ47785.1"/>
    </source>
</evidence>
<organism evidence="1 2">
    <name type="scientific">Comamonas testosteroni TK102</name>
    <dbReference type="NCBI Taxonomy" id="1392005"/>
    <lineage>
        <taxon>Bacteria</taxon>
        <taxon>Pseudomonadati</taxon>
        <taxon>Pseudomonadota</taxon>
        <taxon>Betaproteobacteria</taxon>
        <taxon>Burkholderiales</taxon>
        <taxon>Comamonadaceae</taxon>
        <taxon>Comamonas</taxon>
    </lineage>
</organism>
<dbReference type="RefSeq" id="WP_043373811.1">
    <property type="nucleotide sequence ID" value="NZ_CP006704.1"/>
</dbReference>
<gene>
    <name evidence="1" type="ORF">O987_18380</name>
</gene>
<dbReference type="InterPro" id="IPR023393">
    <property type="entry name" value="START-like_dom_sf"/>
</dbReference>
<dbReference type="KEGG" id="ctes:O987_18380"/>
<dbReference type="EMBL" id="CP006704">
    <property type="protein sequence ID" value="AIJ47785.1"/>
    <property type="molecule type" value="Genomic_DNA"/>
</dbReference>
<proteinExistence type="predicted"/>
<dbReference type="Proteomes" id="UP000028782">
    <property type="component" value="Chromosome"/>
</dbReference>
<dbReference type="HOGENOM" id="CLU_131328_0_0_4"/>
<accession>A0A076PVE9</accession>